<dbReference type="Gene3D" id="3.10.129.10">
    <property type="entry name" value="Hotdog Thioesterase"/>
    <property type="match status" value="1"/>
</dbReference>
<proteinExistence type="predicted"/>
<name>A0A382NX56_9ZZZZ</name>
<evidence type="ECO:0000313" key="1">
    <source>
        <dbReference type="EMBL" id="SVC65754.1"/>
    </source>
</evidence>
<dbReference type="Pfam" id="PF07977">
    <property type="entry name" value="FabA"/>
    <property type="match status" value="1"/>
</dbReference>
<dbReference type="AlphaFoldDB" id="A0A382NX56"/>
<dbReference type="PANTHER" id="PTHR30272">
    <property type="entry name" value="3-HYDROXYACYL-[ACYL-CARRIER-PROTEIN] DEHYDRATASE"/>
    <property type="match status" value="1"/>
</dbReference>
<protein>
    <recommendedName>
        <fullName evidence="2">Beta-hydroxyacyl-ACP dehydratase</fullName>
    </recommendedName>
</protein>
<dbReference type="EMBL" id="UINC01103401">
    <property type="protein sequence ID" value="SVC65754.1"/>
    <property type="molecule type" value="Genomic_DNA"/>
</dbReference>
<organism evidence="1">
    <name type="scientific">marine metagenome</name>
    <dbReference type="NCBI Taxonomy" id="408172"/>
    <lineage>
        <taxon>unclassified sequences</taxon>
        <taxon>metagenomes</taxon>
        <taxon>ecological metagenomes</taxon>
    </lineage>
</organism>
<dbReference type="InterPro" id="IPR029069">
    <property type="entry name" value="HotDog_dom_sf"/>
</dbReference>
<dbReference type="CDD" id="cd00493">
    <property type="entry name" value="FabA_FabZ"/>
    <property type="match status" value="1"/>
</dbReference>
<reference evidence="1" key="1">
    <citation type="submission" date="2018-05" db="EMBL/GenBank/DDBJ databases">
        <authorList>
            <person name="Lanie J.A."/>
            <person name="Ng W.-L."/>
            <person name="Kazmierczak K.M."/>
            <person name="Andrzejewski T.M."/>
            <person name="Davidsen T.M."/>
            <person name="Wayne K.J."/>
            <person name="Tettelin H."/>
            <person name="Glass J.I."/>
            <person name="Rusch D."/>
            <person name="Podicherti R."/>
            <person name="Tsui H.-C.T."/>
            <person name="Winkler M.E."/>
        </authorList>
    </citation>
    <scope>NUCLEOTIDE SEQUENCE</scope>
</reference>
<gene>
    <name evidence="1" type="ORF">METZ01_LOCUS318608</name>
</gene>
<accession>A0A382NX56</accession>
<dbReference type="SUPFAM" id="SSF54637">
    <property type="entry name" value="Thioesterase/thiol ester dehydrase-isomerase"/>
    <property type="match status" value="1"/>
</dbReference>
<sequence length="146" mass="16352">KHKPPILLVDKILDLEPGVECKASLKLSKDKWFFKCHYPDYPVMPGTLLLEAMSQTMTLVVTSMDEFSDEWGGLLLLSSITNVKFKKEALPGLELIMTAKIDSFKRGIVKGNIKCEADGEPICSCIMTIVIPNAVKQLSNQIRREK</sequence>
<feature type="non-terminal residue" evidence="1">
    <location>
        <position position="1"/>
    </location>
</feature>
<evidence type="ECO:0008006" key="2">
    <source>
        <dbReference type="Google" id="ProtNLM"/>
    </source>
</evidence>
<dbReference type="PANTHER" id="PTHR30272:SF3">
    <property type="entry name" value="(3R)-HYDROXYMYRISTOYL-[ACYL CARRIER PROTEIN] DEHYDRATASE"/>
    <property type="match status" value="1"/>
</dbReference>
<dbReference type="InterPro" id="IPR013114">
    <property type="entry name" value="FabA_FabZ"/>
</dbReference>